<evidence type="ECO:0000313" key="2">
    <source>
        <dbReference type="Proteomes" id="UP000315423"/>
    </source>
</evidence>
<name>A0AC61SC57_9EURY</name>
<evidence type="ECO:0000313" key="1">
    <source>
        <dbReference type="EMBL" id="TKY92291.1"/>
    </source>
</evidence>
<accession>A0AC61SC57</accession>
<comment type="caution">
    <text evidence="1">The sequence shown here is derived from an EMBL/GenBank/DDBJ whole genome shotgun (WGS) entry which is preliminary data.</text>
</comment>
<gene>
    <name evidence="1" type="ORF">C5S46_01430</name>
</gene>
<reference evidence="1" key="1">
    <citation type="submission" date="2018-09" db="EMBL/GenBank/DDBJ databases">
        <title>A genomic encyclopedia of anaerobic methanotrophic archaea.</title>
        <authorList>
            <person name="Skennerton C.T."/>
            <person name="Chadwick G.L."/>
            <person name="Laso-Perez R."/>
            <person name="Leu A.O."/>
            <person name="Speth D.R."/>
            <person name="Yu H."/>
            <person name="Morgan-Lang C."/>
            <person name="Hatzenpichler R."/>
            <person name="Goudeau D."/>
            <person name="Malmstrom R."/>
            <person name="Woyke T."/>
            <person name="Hallam S."/>
            <person name="Tyson G.W."/>
            <person name="Wegener G."/>
            <person name="Boetius A."/>
            <person name="Orphan V.J."/>
        </authorList>
    </citation>
    <scope>NUCLEOTIDE SEQUENCE</scope>
    <source>
        <strain evidence="1">CONS3730D10UFb2</strain>
    </source>
</reference>
<organism evidence="1 2">
    <name type="scientific">Candidatus Methanomarinus sp</name>
    <dbReference type="NCBI Taxonomy" id="3386244"/>
    <lineage>
        <taxon>Archaea</taxon>
        <taxon>Methanobacteriati</taxon>
        <taxon>Methanobacteriota</taxon>
        <taxon>Stenosarchaea group</taxon>
        <taxon>Methanomicrobia</taxon>
        <taxon>Methanosarcinales</taxon>
        <taxon>ANME-2 cluster</taxon>
        <taxon>Candidatus Methanocomedenaceae</taxon>
        <taxon>Candidatus Methanomarinus</taxon>
    </lineage>
</organism>
<protein>
    <submittedName>
        <fullName evidence="1">Uncharacterized protein</fullName>
    </submittedName>
</protein>
<dbReference type="Proteomes" id="UP000315423">
    <property type="component" value="Unassembled WGS sequence"/>
</dbReference>
<proteinExistence type="predicted"/>
<dbReference type="EMBL" id="QYBA01000044">
    <property type="protein sequence ID" value="TKY92291.1"/>
    <property type="molecule type" value="Genomic_DNA"/>
</dbReference>
<sequence>MVVILEERVASGIYGLDEIIGGGFRERSINIINGGIGVGKTTFGLQFALCGLNRGKKVVFISFEMSEDQILRDCKQLGFDEIEEHLSAGNLRIVHIYGEDLMFPSLDILEIIRESHTDVDHQLIIIDPLTHYSMYLEDDKRKSISSIFMNLREMGTTVITIEGSNGKEEVNQSSIMPLYLADSVLYLDYLGFGELFDRTIHVVKHRGSKHGEGLYPYRIESGLGIVVISSESDIDKVTANYEFDKEFITAIQQAGNIDQRLAKRIELLRHNWSHNESPEYILNLVMNDENR</sequence>